<proteinExistence type="predicted"/>
<feature type="region of interest" description="Disordered" evidence="1">
    <location>
        <begin position="20"/>
        <end position="47"/>
    </location>
</feature>
<comment type="caution">
    <text evidence="2">The sequence shown here is derived from an EMBL/GenBank/DDBJ whole genome shotgun (WGS) entry which is preliminary data.</text>
</comment>
<sequence length="47" mass="5319">MFVGKQSLAFGEGGAFSLFFTPKGAQEEKNESERQEKDGKERIKPRQ</sequence>
<name>C9LS98_SELS3</name>
<reference evidence="2 3" key="1">
    <citation type="submission" date="2009-09" db="EMBL/GenBank/DDBJ databases">
        <authorList>
            <person name="Weinstock G."/>
            <person name="Sodergren E."/>
            <person name="Clifton S."/>
            <person name="Fulton L."/>
            <person name="Fulton B."/>
            <person name="Courtney L."/>
            <person name="Fronick C."/>
            <person name="Harrison M."/>
            <person name="Strong C."/>
            <person name="Farmer C."/>
            <person name="Delahaunty K."/>
            <person name="Markovic C."/>
            <person name="Hall O."/>
            <person name="Minx P."/>
            <person name="Tomlinson C."/>
            <person name="Mitreva M."/>
            <person name="Nelson J."/>
            <person name="Hou S."/>
            <person name="Wollam A."/>
            <person name="Pepin K.H."/>
            <person name="Johnson M."/>
            <person name="Bhonagiri V."/>
            <person name="Nash W.E."/>
            <person name="Warren W."/>
            <person name="Chinwalla A."/>
            <person name="Mardis E.R."/>
            <person name="Wilson R.K."/>
        </authorList>
    </citation>
    <scope>NUCLEOTIDE SEQUENCE [LARGE SCALE GENOMIC DNA]</scope>
    <source>
        <strain evidence="3">ATCC 35185 / DSM 20758 / VPI D19B-28</strain>
    </source>
</reference>
<gene>
    <name evidence="2" type="ORF">SELSPUOL_00322</name>
</gene>
<dbReference type="Proteomes" id="UP000003505">
    <property type="component" value="Unassembled WGS sequence"/>
</dbReference>
<dbReference type="EMBL" id="ACKP02000010">
    <property type="protein sequence ID" value="EEX78138.1"/>
    <property type="molecule type" value="Genomic_DNA"/>
</dbReference>
<dbReference type="AlphaFoldDB" id="C9LS98"/>
<dbReference type="RefSeq" id="WP_006191056.1">
    <property type="nucleotide sequence ID" value="NC_015437.1"/>
</dbReference>
<evidence type="ECO:0000313" key="3">
    <source>
        <dbReference type="Proteomes" id="UP000003505"/>
    </source>
</evidence>
<accession>C9LS98</accession>
<evidence type="ECO:0000256" key="1">
    <source>
        <dbReference type="SAM" id="MobiDB-lite"/>
    </source>
</evidence>
<evidence type="ECO:0000313" key="2">
    <source>
        <dbReference type="EMBL" id="EEX78138.1"/>
    </source>
</evidence>
<protein>
    <submittedName>
        <fullName evidence="2">Uncharacterized protein</fullName>
    </submittedName>
</protein>
<feature type="compositionally biased region" description="Basic and acidic residues" evidence="1">
    <location>
        <begin position="25"/>
        <end position="47"/>
    </location>
</feature>
<organism evidence="2 3">
    <name type="scientific">Selenomonas sputigena (strain ATCC 35185 / DSM 20758 / CCUG 44933 / VPI D19B-28)</name>
    <dbReference type="NCBI Taxonomy" id="546271"/>
    <lineage>
        <taxon>Bacteria</taxon>
        <taxon>Bacillati</taxon>
        <taxon>Bacillota</taxon>
        <taxon>Negativicutes</taxon>
        <taxon>Selenomonadales</taxon>
        <taxon>Selenomonadaceae</taxon>
        <taxon>Selenomonas</taxon>
    </lineage>
</organism>